<dbReference type="InterPro" id="IPR046259">
    <property type="entry name" value="DUF6292"/>
</dbReference>
<dbReference type="RefSeq" id="WP_184868306.1">
    <property type="nucleotide sequence ID" value="NZ_BAAAWY010000061.1"/>
</dbReference>
<organism evidence="2 3">
    <name type="scientific">Kutzneria kofuensis</name>
    <dbReference type="NCBI Taxonomy" id="103725"/>
    <lineage>
        <taxon>Bacteria</taxon>
        <taxon>Bacillati</taxon>
        <taxon>Actinomycetota</taxon>
        <taxon>Actinomycetes</taxon>
        <taxon>Pseudonocardiales</taxon>
        <taxon>Pseudonocardiaceae</taxon>
        <taxon>Kutzneria</taxon>
    </lineage>
</organism>
<evidence type="ECO:0000259" key="1">
    <source>
        <dbReference type="Pfam" id="PF19809"/>
    </source>
</evidence>
<protein>
    <recommendedName>
        <fullName evidence="1">DUF6292 domain-containing protein</fullName>
    </recommendedName>
</protein>
<proteinExistence type="predicted"/>
<accession>A0A7W9KQE3</accession>
<dbReference type="EMBL" id="JACHIR010000001">
    <property type="protein sequence ID" value="MBB5896710.1"/>
    <property type="molecule type" value="Genomic_DNA"/>
</dbReference>
<evidence type="ECO:0000313" key="2">
    <source>
        <dbReference type="EMBL" id="MBB5896710.1"/>
    </source>
</evidence>
<dbReference type="Pfam" id="PF19809">
    <property type="entry name" value="DUF6292"/>
    <property type="match status" value="1"/>
</dbReference>
<reference evidence="2 3" key="1">
    <citation type="submission" date="2020-08" db="EMBL/GenBank/DDBJ databases">
        <title>Sequencing the genomes of 1000 actinobacteria strains.</title>
        <authorList>
            <person name="Klenk H.-P."/>
        </authorList>
    </citation>
    <scope>NUCLEOTIDE SEQUENCE [LARGE SCALE GENOMIC DNA]</scope>
    <source>
        <strain evidence="2 3">DSM 43851</strain>
    </source>
</reference>
<comment type="caution">
    <text evidence="2">The sequence shown here is derived from an EMBL/GenBank/DDBJ whole genome shotgun (WGS) entry which is preliminary data.</text>
</comment>
<dbReference type="Proteomes" id="UP000585638">
    <property type="component" value="Unassembled WGS sequence"/>
</dbReference>
<evidence type="ECO:0000313" key="3">
    <source>
        <dbReference type="Proteomes" id="UP000585638"/>
    </source>
</evidence>
<sequence>MNVDPDSLTARGLSRYVFAVASSLRVPRHAVHYEVSELSSAYLALHRRSPAFPELDLMLLWDERHGWSVALETAPADDPVVLAYLGDDVLAEADEVHRFVEDVIAGRCPGQPDPPPALDAEQAEELVWRLAARAEDGLAA</sequence>
<name>A0A7W9KQE3_9PSEU</name>
<feature type="domain" description="DUF6292" evidence="1">
    <location>
        <begin position="16"/>
        <end position="102"/>
    </location>
</feature>
<dbReference type="AlphaFoldDB" id="A0A7W9KQE3"/>
<gene>
    <name evidence="2" type="ORF">BJ998_007906</name>
</gene>
<keyword evidence="3" id="KW-1185">Reference proteome</keyword>